<feature type="compositionally biased region" description="Basic and acidic residues" evidence="1">
    <location>
        <begin position="89"/>
        <end position="112"/>
    </location>
</feature>
<name>A0A1D6I7K3_MAIZE</name>
<protein>
    <recommendedName>
        <fullName evidence="2">DM2 domain-containing protein</fullName>
    </recommendedName>
</protein>
<evidence type="ECO:0000256" key="1">
    <source>
        <dbReference type="SAM" id="MobiDB-lite"/>
    </source>
</evidence>
<evidence type="ECO:0000313" key="3">
    <source>
        <dbReference type="EMBL" id="ONM56027.1"/>
    </source>
</evidence>
<gene>
    <name evidence="3" type="ORF">ZEAMMB73_Zm00001d020979</name>
</gene>
<dbReference type="EMBL" id="CM007650">
    <property type="protein sequence ID" value="ONM56027.1"/>
    <property type="molecule type" value="Genomic_DNA"/>
</dbReference>
<feature type="domain" description="DM2" evidence="2">
    <location>
        <begin position="273"/>
        <end position="312"/>
    </location>
</feature>
<dbReference type="SUPFAM" id="SSF47592">
    <property type="entry name" value="SWIB/MDM2 domain"/>
    <property type="match status" value="1"/>
</dbReference>
<accession>A0A1D6I7K3</accession>
<feature type="region of interest" description="Disordered" evidence="1">
    <location>
        <begin position="82"/>
        <end position="112"/>
    </location>
</feature>
<reference evidence="3" key="1">
    <citation type="submission" date="2015-12" db="EMBL/GenBank/DDBJ databases">
        <title>Update maize B73 reference genome by single molecule sequencing technologies.</title>
        <authorList>
            <consortium name="Maize Genome Sequencing Project"/>
            <person name="Ware D."/>
        </authorList>
    </citation>
    <scope>NUCLEOTIDE SEQUENCE [LARGE SCALE GENOMIC DNA]</scope>
    <source>
        <tissue evidence="3">Seedling</tissue>
    </source>
</reference>
<dbReference type="InterPro" id="IPR036885">
    <property type="entry name" value="SWIB_MDM2_dom_sf"/>
</dbReference>
<dbReference type="InParanoid" id="A0A1D6I7K3"/>
<dbReference type="AlphaFoldDB" id="A0A1D6I7K3"/>
<dbReference type="CDD" id="cd10567">
    <property type="entry name" value="SWIB-MDM2_like"/>
    <property type="match status" value="1"/>
</dbReference>
<dbReference type="ExpressionAtlas" id="A0A1D6I7K3">
    <property type="expression patterns" value="baseline and differential"/>
</dbReference>
<proteinExistence type="predicted"/>
<organism evidence="3">
    <name type="scientific">Zea mays</name>
    <name type="common">Maize</name>
    <dbReference type="NCBI Taxonomy" id="4577"/>
    <lineage>
        <taxon>Eukaryota</taxon>
        <taxon>Viridiplantae</taxon>
        <taxon>Streptophyta</taxon>
        <taxon>Embryophyta</taxon>
        <taxon>Tracheophyta</taxon>
        <taxon>Spermatophyta</taxon>
        <taxon>Magnoliopsida</taxon>
        <taxon>Liliopsida</taxon>
        <taxon>Poales</taxon>
        <taxon>Poaceae</taxon>
        <taxon>PACMAD clade</taxon>
        <taxon>Panicoideae</taxon>
        <taxon>Andropogonodae</taxon>
        <taxon>Andropogoneae</taxon>
        <taxon>Tripsacinae</taxon>
        <taxon>Zea</taxon>
    </lineage>
</organism>
<sequence length="331" mass="37999">MNSTDCFSRCVERHVYSSYDEFLRLHEDEFHASRSQDSRRPKIVYQFVLVFLFVGMPDSNELMFNTEQPTYNFGAYKNSKLRKRSKRKRIEEAPPKESAREKKRSEKERRAQLDSIHVKSEAAARSCLAFRWIYLANGMWIRSRGNEPCSQVNCKEMVCSQLVLSGDSITEQPFAPVAAVSHWLTPACSRITSFTDYVFSGLFNFGCNASDNSCISPLVQLPLYLHSVGKLQPHCNKVYKRFAMRKNKFMGSNKVTIAVCIETVLCLELRKTLHGLQNQDKKTDINCDATLRSLFGGRDKVGMLEISKLLSRDFPKISKLLWSMEPGMALW</sequence>
<evidence type="ECO:0000259" key="2">
    <source>
        <dbReference type="Pfam" id="PF02201"/>
    </source>
</evidence>
<dbReference type="InterPro" id="IPR003121">
    <property type="entry name" value="SWIB_MDM2_domain"/>
</dbReference>
<dbReference type="Pfam" id="PF02201">
    <property type="entry name" value="SWIB"/>
    <property type="match status" value="1"/>
</dbReference>
<dbReference type="Gene3D" id="1.10.245.10">
    <property type="entry name" value="SWIB/MDM2 domain"/>
    <property type="match status" value="1"/>
</dbReference>